<dbReference type="Pfam" id="PF00005">
    <property type="entry name" value="ABC_tran"/>
    <property type="match status" value="1"/>
</dbReference>
<dbReference type="InterPro" id="IPR003593">
    <property type="entry name" value="AAA+_ATPase"/>
</dbReference>
<dbReference type="InterPro" id="IPR017871">
    <property type="entry name" value="ABC_transporter-like_CS"/>
</dbReference>
<evidence type="ECO:0000313" key="8">
    <source>
        <dbReference type="Proteomes" id="UP001595711"/>
    </source>
</evidence>
<keyword evidence="4 7" id="KW-0067">ATP-binding</keyword>
<evidence type="ECO:0000256" key="3">
    <source>
        <dbReference type="ARBA" id="ARBA00022741"/>
    </source>
</evidence>
<organism evidence="7 8">
    <name type="scientific">Ferrovibrio xuzhouensis</name>
    <dbReference type="NCBI Taxonomy" id="1576914"/>
    <lineage>
        <taxon>Bacteria</taxon>
        <taxon>Pseudomonadati</taxon>
        <taxon>Pseudomonadota</taxon>
        <taxon>Alphaproteobacteria</taxon>
        <taxon>Rhodospirillales</taxon>
        <taxon>Rhodospirillaceae</taxon>
        <taxon>Ferrovibrio</taxon>
    </lineage>
</organism>
<accession>A0ABV7VBQ0</accession>
<reference evidence="8" key="1">
    <citation type="journal article" date="2019" name="Int. J. Syst. Evol. Microbiol.">
        <title>The Global Catalogue of Microorganisms (GCM) 10K type strain sequencing project: providing services to taxonomists for standard genome sequencing and annotation.</title>
        <authorList>
            <consortium name="The Broad Institute Genomics Platform"/>
            <consortium name="The Broad Institute Genome Sequencing Center for Infectious Disease"/>
            <person name="Wu L."/>
            <person name="Ma J."/>
        </authorList>
    </citation>
    <scope>NUCLEOTIDE SEQUENCE [LARGE SCALE GENOMIC DNA]</scope>
    <source>
        <strain evidence="8">KCTC 42182</strain>
    </source>
</reference>
<feature type="domain" description="ABC transporter" evidence="6">
    <location>
        <begin position="2"/>
        <end position="234"/>
    </location>
</feature>
<dbReference type="PROSITE" id="PS00211">
    <property type="entry name" value="ABC_TRANSPORTER_1"/>
    <property type="match status" value="1"/>
</dbReference>
<sequence length="234" mass="24459">MLSITDLSAGYGEVSVLHGVTLSVPAGRVIALVGANGAGKSTLLRTISGQIRATSGTIEYRGQVINDLKPDKIVAAGLVQVPEGRRLFPSMTVLENLLVGASAPAAKLECAASLEKVFAMFPKLRERRGQTAGTLSGGEQQMVAIGRALMAKPELLLIDEISLGLAPVVVTEIFDKIADLASSGLTIVVVEQNTALALEAASYAYVLEHGEIALHGVASDLAQDDRVRKAYLGI</sequence>
<evidence type="ECO:0000256" key="1">
    <source>
        <dbReference type="ARBA" id="ARBA00005417"/>
    </source>
</evidence>
<dbReference type="Proteomes" id="UP001595711">
    <property type="component" value="Unassembled WGS sequence"/>
</dbReference>
<comment type="similarity">
    <text evidence="1">Belongs to the ABC transporter superfamily.</text>
</comment>
<evidence type="ECO:0000259" key="6">
    <source>
        <dbReference type="PROSITE" id="PS50893"/>
    </source>
</evidence>
<dbReference type="InterPro" id="IPR003439">
    <property type="entry name" value="ABC_transporter-like_ATP-bd"/>
</dbReference>
<protein>
    <submittedName>
        <fullName evidence="7">ABC transporter ATP-binding protein</fullName>
    </submittedName>
</protein>
<evidence type="ECO:0000313" key="7">
    <source>
        <dbReference type="EMBL" id="MFC3674900.1"/>
    </source>
</evidence>
<evidence type="ECO:0000256" key="2">
    <source>
        <dbReference type="ARBA" id="ARBA00022448"/>
    </source>
</evidence>
<comment type="caution">
    <text evidence="7">The sequence shown here is derived from an EMBL/GenBank/DDBJ whole genome shotgun (WGS) entry which is preliminary data.</text>
</comment>
<keyword evidence="2" id="KW-0813">Transport</keyword>
<dbReference type="SUPFAM" id="SSF52540">
    <property type="entry name" value="P-loop containing nucleoside triphosphate hydrolases"/>
    <property type="match status" value="1"/>
</dbReference>
<keyword evidence="8" id="KW-1185">Reference proteome</keyword>
<evidence type="ECO:0000256" key="5">
    <source>
        <dbReference type="ARBA" id="ARBA00022970"/>
    </source>
</evidence>
<dbReference type="CDD" id="cd03224">
    <property type="entry name" value="ABC_TM1139_LivF_branched"/>
    <property type="match status" value="1"/>
</dbReference>
<dbReference type="PANTHER" id="PTHR43820">
    <property type="entry name" value="HIGH-AFFINITY BRANCHED-CHAIN AMINO ACID TRANSPORT ATP-BINDING PROTEIN LIVF"/>
    <property type="match status" value="1"/>
</dbReference>
<gene>
    <name evidence="7" type="ORF">ACFOOQ_05040</name>
</gene>
<dbReference type="PROSITE" id="PS50893">
    <property type="entry name" value="ABC_TRANSPORTER_2"/>
    <property type="match status" value="1"/>
</dbReference>
<keyword evidence="3" id="KW-0547">Nucleotide-binding</keyword>
<dbReference type="PANTHER" id="PTHR43820:SF4">
    <property type="entry name" value="HIGH-AFFINITY BRANCHED-CHAIN AMINO ACID TRANSPORT ATP-BINDING PROTEIN LIVF"/>
    <property type="match status" value="1"/>
</dbReference>
<dbReference type="InterPro" id="IPR052156">
    <property type="entry name" value="BCAA_Transport_ATP-bd_LivF"/>
</dbReference>
<name>A0ABV7VBQ0_9PROT</name>
<keyword evidence="5" id="KW-0029">Amino-acid transport</keyword>
<proteinExistence type="inferred from homology"/>
<dbReference type="InterPro" id="IPR027417">
    <property type="entry name" value="P-loop_NTPase"/>
</dbReference>
<dbReference type="GO" id="GO:0005524">
    <property type="term" value="F:ATP binding"/>
    <property type="evidence" value="ECO:0007669"/>
    <property type="project" value="UniProtKB-KW"/>
</dbReference>
<dbReference type="EMBL" id="JBHRYJ010000001">
    <property type="protein sequence ID" value="MFC3674900.1"/>
    <property type="molecule type" value="Genomic_DNA"/>
</dbReference>
<evidence type="ECO:0000256" key="4">
    <source>
        <dbReference type="ARBA" id="ARBA00022840"/>
    </source>
</evidence>
<dbReference type="SMART" id="SM00382">
    <property type="entry name" value="AAA"/>
    <property type="match status" value="1"/>
</dbReference>
<dbReference type="Gene3D" id="3.40.50.300">
    <property type="entry name" value="P-loop containing nucleotide triphosphate hydrolases"/>
    <property type="match status" value="1"/>
</dbReference>
<dbReference type="RefSeq" id="WP_379725333.1">
    <property type="nucleotide sequence ID" value="NZ_JBHRYJ010000001.1"/>
</dbReference>